<dbReference type="RefSeq" id="WP_233187421.1">
    <property type="nucleotide sequence ID" value="NZ_CP126963.1"/>
</dbReference>
<dbReference type="Proteomes" id="UP001247542">
    <property type="component" value="Unassembled WGS sequence"/>
</dbReference>
<sequence length="142" mass="15413">MSSNAIQEGIVPTVDSLGFKDGQVVQEFYWDEDVDDPLRRHIEQVTGEALVDGEYGNVVDGVIIWWRADDAQEEDLADVLLDCISDLDNGGLVWVLTPKPTDAQHVSPNDVAEAARIAGLHATSAEVVAPQWTGMRLTAAAK</sequence>
<gene>
    <name evidence="1" type="ORF">QS713_07480</name>
</gene>
<accession>A0ABU3ICB5</accession>
<evidence type="ECO:0000313" key="2">
    <source>
        <dbReference type="Proteomes" id="UP001247542"/>
    </source>
</evidence>
<dbReference type="InterPro" id="IPR021412">
    <property type="entry name" value="DUF3052"/>
</dbReference>
<dbReference type="EMBL" id="JASXSX010000003">
    <property type="protein sequence ID" value="MDT3767898.1"/>
    <property type="molecule type" value="Genomic_DNA"/>
</dbReference>
<name>A0ABU3ICB5_9ACTO</name>
<keyword evidence="2" id="KW-1185">Reference proteome</keyword>
<reference evidence="1 2" key="1">
    <citation type="submission" date="2023-06" db="EMBL/GenBank/DDBJ databases">
        <title>Draft genome sequence of Gleimia hominis type strain CCUG 57540T.</title>
        <authorList>
            <person name="Salva-Serra F."/>
            <person name="Cardew S."/>
            <person name="Jensie Markopoulos S."/>
            <person name="Ohlen M."/>
            <person name="Inganas E."/>
            <person name="Svensson-Stadler L."/>
            <person name="Moore E.R.B."/>
        </authorList>
    </citation>
    <scope>NUCLEOTIDE SEQUENCE [LARGE SCALE GENOMIC DNA]</scope>
    <source>
        <strain evidence="1 2">CCUG 57540</strain>
    </source>
</reference>
<proteinExistence type="predicted"/>
<evidence type="ECO:0000313" key="1">
    <source>
        <dbReference type="EMBL" id="MDT3767898.1"/>
    </source>
</evidence>
<comment type="caution">
    <text evidence="1">The sequence shown here is derived from an EMBL/GenBank/DDBJ whole genome shotgun (WGS) entry which is preliminary data.</text>
</comment>
<protein>
    <submittedName>
        <fullName evidence="1">DUF3052 domain-containing protein</fullName>
    </submittedName>
</protein>
<organism evidence="1 2">
    <name type="scientific">Gleimia hominis</name>
    <dbReference type="NCBI Taxonomy" id="595468"/>
    <lineage>
        <taxon>Bacteria</taxon>
        <taxon>Bacillati</taxon>
        <taxon>Actinomycetota</taxon>
        <taxon>Actinomycetes</taxon>
        <taxon>Actinomycetales</taxon>
        <taxon>Actinomycetaceae</taxon>
        <taxon>Gleimia</taxon>
    </lineage>
</organism>
<dbReference type="Pfam" id="PF11253">
    <property type="entry name" value="DUF3052"/>
    <property type="match status" value="1"/>
</dbReference>